<dbReference type="AlphaFoldDB" id="A0A5J4VPQ4"/>
<dbReference type="EMBL" id="SNRW01005751">
    <property type="protein sequence ID" value="KAA6384460.1"/>
    <property type="molecule type" value="Genomic_DNA"/>
</dbReference>
<dbReference type="Proteomes" id="UP000324800">
    <property type="component" value="Unassembled WGS sequence"/>
</dbReference>
<accession>A0A5J4VPQ4</accession>
<gene>
    <name evidence="1" type="ORF">EZS28_020015</name>
</gene>
<reference evidence="1 2" key="1">
    <citation type="submission" date="2019-03" db="EMBL/GenBank/DDBJ databases">
        <title>Single cell metagenomics reveals metabolic interactions within the superorganism composed of flagellate Streblomastix strix and complex community of Bacteroidetes bacteria on its surface.</title>
        <authorList>
            <person name="Treitli S.C."/>
            <person name="Kolisko M."/>
            <person name="Husnik F."/>
            <person name="Keeling P."/>
            <person name="Hampl V."/>
        </authorList>
    </citation>
    <scope>NUCLEOTIDE SEQUENCE [LARGE SCALE GENOMIC DNA]</scope>
    <source>
        <strain evidence="1">ST1C</strain>
    </source>
</reference>
<organism evidence="1 2">
    <name type="scientific">Streblomastix strix</name>
    <dbReference type="NCBI Taxonomy" id="222440"/>
    <lineage>
        <taxon>Eukaryota</taxon>
        <taxon>Metamonada</taxon>
        <taxon>Preaxostyla</taxon>
        <taxon>Oxymonadida</taxon>
        <taxon>Streblomastigidae</taxon>
        <taxon>Streblomastix</taxon>
    </lineage>
</organism>
<name>A0A5J4VPQ4_9EUKA</name>
<proteinExistence type="predicted"/>
<evidence type="ECO:0000313" key="2">
    <source>
        <dbReference type="Proteomes" id="UP000324800"/>
    </source>
</evidence>
<protein>
    <submittedName>
        <fullName evidence="1">Uncharacterized protein</fullName>
    </submittedName>
</protein>
<sequence length="144" mass="15924">MTNTSIQDIGQLQADIQVIDQELVIQTHFRGYFATNEEILALQSSAVDDYAYSAEELLVRVYQNSWVETDQIVPDQVTPARNTTSMEDSGTSIAGTGIEYTCRDHQHPLQVSIVLPVKDTATGEEGTATTYARSDHAHHINLSN</sequence>
<comment type="caution">
    <text evidence="1">The sequence shown here is derived from an EMBL/GenBank/DDBJ whole genome shotgun (WGS) entry which is preliminary data.</text>
</comment>
<evidence type="ECO:0000313" key="1">
    <source>
        <dbReference type="EMBL" id="KAA6384460.1"/>
    </source>
</evidence>